<accession>A0A498CWB8</accession>
<keyword evidence="3" id="KW-1185">Reference proteome</keyword>
<evidence type="ECO:0000256" key="1">
    <source>
        <dbReference type="SAM" id="SignalP"/>
    </source>
</evidence>
<feature type="signal peptide" evidence="1">
    <location>
        <begin position="1"/>
        <end position="23"/>
    </location>
</feature>
<keyword evidence="1" id="KW-0732">Signal</keyword>
<dbReference type="Proteomes" id="UP000276301">
    <property type="component" value="Unassembled WGS sequence"/>
</dbReference>
<dbReference type="EMBL" id="RCHT01000033">
    <property type="protein sequence ID" value="RLL08399.1"/>
    <property type="molecule type" value="Genomic_DNA"/>
</dbReference>
<evidence type="ECO:0000313" key="3">
    <source>
        <dbReference type="Proteomes" id="UP000276301"/>
    </source>
</evidence>
<comment type="caution">
    <text evidence="2">The sequence shown here is derived from an EMBL/GenBank/DDBJ whole genome shotgun (WGS) entry which is preliminary data.</text>
</comment>
<gene>
    <name evidence="2" type="ORF">D4A47_12210</name>
</gene>
<feature type="chain" id="PRO_5019784801" description="WxL domain-containing protein" evidence="1">
    <location>
        <begin position="24"/>
        <end position="203"/>
    </location>
</feature>
<organism evidence="2 3">
    <name type="scientific">Anaerotruncus massiliensis</name>
    <name type="common">ex Liu et al. 2021</name>
    <dbReference type="NCBI Taxonomy" id="2321404"/>
    <lineage>
        <taxon>Bacteria</taxon>
        <taxon>Bacillati</taxon>
        <taxon>Bacillota</taxon>
        <taxon>Clostridia</taxon>
        <taxon>Eubacteriales</taxon>
        <taxon>Oscillospiraceae</taxon>
        <taxon>Anaerotruncus</taxon>
    </lineage>
</organism>
<dbReference type="AlphaFoldDB" id="A0A498CWB8"/>
<dbReference type="RefSeq" id="WP_121587476.1">
    <property type="nucleotide sequence ID" value="NZ_RCHT01000033.1"/>
</dbReference>
<reference evidence="2 3" key="1">
    <citation type="submission" date="2018-10" db="EMBL/GenBank/DDBJ databases">
        <title>Anaerotruncus faecis sp. nov., isolated from human feces.</title>
        <authorList>
            <person name="Wang Y.-J."/>
        </authorList>
    </citation>
    <scope>NUCLEOTIDE SEQUENCE [LARGE SCALE GENOMIC DNA]</scope>
    <source>
        <strain evidence="2 3">22A2-44</strain>
    </source>
</reference>
<protein>
    <recommendedName>
        <fullName evidence="4">WxL domain-containing protein</fullName>
    </recommendedName>
</protein>
<evidence type="ECO:0000313" key="2">
    <source>
        <dbReference type="EMBL" id="RLL08399.1"/>
    </source>
</evidence>
<proteinExistence type="predicted"/>
<name>A0A498CWB8_9FIRM</name>
<sequence>MKKVLATILAMAMVLSLGVISFAAEPQWTGDTDGTVTPDDGTNAESIQENGSASTWFKVLDKSDTIPTYWMSVSVPLGVTFCISADGTTSVPTTYKVENYSPKAANVSKMNVVLEEGWSFVESAAAAASTEDPKALYFTIKEQALRAGTIDSLGWSAPAFNVASQGVGTLDLPLTARAGKRDTAIAQTAEKAFTVTYTVALAE</sequence>
<evidence type="ECO:0008006" key="4">
    <source>
        <dbReference type="Google" id="ProtNLM"/>
    </source>
</evidence>